<dbReference type="InterPro" id="IPR012337">
    <property type="entry name" value="RNaseH-like_sf"/>
</dbReference>
<dbReference type="Proteomes" id="UP000577707">
    <property type="component" value="Unassembled WGS sequence"/>
</dbReference>
<feature type="domain" description="RNase H type-1" evidence="1">
    <location>
        <begin position="110"/>
        <end position="254"/>
    </location>
</feature>
<dbReference type="Gene3D" id="3.30.420.10">
    <property type="entry name" value="Ribonuclease H-like superfamily/Ribonuclease H"/>
    <property type="match status" value="1"/>
</dbReference>
<evidence type="ECO:0000259" key="1">
    <source>
        <dbReference type="PROSITE" id="PS50879"/>
    </source>
</evidence>
<dbReference type="GO" id="GO:0004523">
    <property type="term" value="F:RNA-DNA hybrid ribonuclease activity"/>
    <property type="evidence" value="ECO:0007669"/>
    <property type="project" value="InterPro"/>
</dbReference>
<evidence type="ECO:0000313" key="3">
    <source>
        <dbReference type="Proteomes" id="UP000577707"/>
    </source>
</evidence>
<dbReference type="GO" id="GO:0003676">
    <property type="term" value="F:nucleic acid binding"/>
    <property type="evidence" value="ECO:0007669"/>
    <property type="project" value="InterPro"/>
</dbReference>
<accession>A0A7W5F7X6</accession>
<name>A0A7W5F7X6_9ACTN</name>
<evidence type="ECO:0000313" key="2">
    <source>
        <dbReference type="EMBL" id="MBB3088583.1"/>
    </source>
</evidence>
<proteinExistence type="predicted"/>
<comment type="caution">
    <text evidence="2">The sequence shown here is derived from an EMBL/GenBank/DDBJ whole genome shotgun (WGS) entry which is preliminary data.</text>
</comment>
<protein>
    <submittedName>
        <fullName evidence="2">Ribonuclease HI</fullName>
    </submittedName>
</protein>
<reference evidence="2 3" key="1">
    <citation type="submission" date="2020-08" db="EMBL/GenBank/DDBJ databases">
        <title>Genomic Encyclopedia of Type Strains, Phase III (KMG-III): the genomes of soil and plant-associated and newly described type strains.</title>
        <authorList>
            <person name="Whitman W."/>
        </authorList>
    </citation>
    <scope>NUCLEOTIDE SEQUENCE [LARGE SCALE GENOMIC DNA]</scope>
    <source>
        <strain evidence="2 3">CECT 3302</strain>
    </source>
</reference>
<dbReference type="SUPFAM" id="SSF53098">
    <property type="entry name" value="Ribonuclease H-like"/>
    <property type="match status" value="1"/>
</dbReference>
<dbReference type="InterPro" id="IPR002156">
    <property type="entry name" value="RNaseH_domain"/>
</dbReference>
<dbReference type="EMBL" id="JACHXG010000003">
    <property type="protein sequence ID" value="MBB3088583.1"/>
    <property type="molecule type" value="Genomic_DNA"/>
</dbReference>
<keyword evidence="3" id="KW-1185">Reference proteome</keyword>
<dbReference type="PROSITE" id="PS50879">
    <property type="entry name" value="RNASE_H_1"/>
    <property type="match status" value="1"/>
</dbReference>
<sequence length="300" mass="31866">MRCFIVVKVRSDAESWDWVLAGPGLRAAGSLGARGTEDAIIAAIGAAYDSLESFAPVQVVVALPSNSRFWMLTDEIAAAYPGVAVVPFLDEDAGIRAEAVEALAVHRAGPLRPLVVATDGSAHRGFIGWGWLAVDGQHGFGRQVPNARIRDPQSLAVLAELQAIAEAVRALPRRTLTIRSDSRVALALIEDWLRGEVSMPKGYETAHRAELAGLTRMHDDLCRESERLSFEWVRGHVGEALNEGADSLAKLARRFAEGTWGLTADEIPGRAQAIADTFAVPVASDSAAAGHIASGSASAM</sequence>
<dbReference type="AlphaFoldDB" id="A0A7W5F7X6"/>
<dbReference type="Pfam" id="PF00075">
    <property type="entry name" value="RNase_H"/>
    <property type="match status" value="1"/>
</dbReference>
<dbReference type="InterPro" id="IPR036397">
    <property type="entry name" value="RNaseH_sf"/>
</dbReference>
<dbReference type="RefSeq" id="WP_183543818.1">
    <property type="nucleotide sequence ID" value="NZ_BMQT01000003.1"/>
</dbReference>
<organism evidence="2 3">
    <name type="scientific">Nocardioides albus</name>
    <dbReference type="NCBI Taxonomy" id="1841"/>
    <lineage>
        <taxon>Bacteria</taxon>
        <taxon>Bacillati</taxon>
        <taxon>Actinomycetota</taxon>
        <taxon>Actinomycetes</taxon>
        <taxon>Propionibacteriales</taxon>
        <taxon>Nocardioidaceae</taxon>
        <taxon>Nocardioides</taxon>
    </lineage>
</organism>
<gene>
    <name evidence="2" type="ORF">FHS12_001524</name>
</gene>